<dbReference type="InterPro" id="IPR023031">
    <property type="entry name" value="OPRT"/>
</dbReference>
<feature type="binding site" evidence="7">
    <location>
        <position position="120"/>
    </location>
    <ligand>
        <name>orotate</name>
        <dbReference type="ChEBI" id="CHEBI:30839"/>
    </ligand>
</feature>
<keyword evidence="3 7" id="KW-0328">Glycosyltransferase</keyword>
<name>A0A2U8DWB3_9CLOT</name>
<dbReference type="AlphaFoldDB" id="A0A2U8DWB3"/>
<dbReference type="GO" id="GO:0044205">
    <property type="term" value="P:'de novo' UMP biosynthetic process"/>
    <property type="evidence" value="ECO:0007669"/>
    <property type="project" value="UniProtKB-UniRule"/>
</dbReference>
<sequence>MENTDKMVIDTLKEVGALLEGHFLLSSGKHSNRYCQCAKLLQYPDKSAKVLKVVADKLKDVDFDIIVGPAMGGVVVSYELARQTGKPGIFAERQDGKMTIRRGFEIKKGQKAIISEDVITTGKSFLEVANIIKELGGEVVGIICIVDRRAEGVEVEYPLYSAVKLDIKSYEKEECPMCKEGTPYVKPGSRNIK</sequence>
<dbReference type="SUPFAM" id="SSF53271">
    <property type="entry name" value="PRTase-like"/>
    <property type="match status" value="1"/>
</dbReference>
<proteinExistence type="inferred from homology"/>
<feature type="binding site" description="in other chain" evidence="7">
    <location>
        <begin position="116"/>
        <end position="124"/>
    </location>
    <ligand>
        <name>5-phospho-alpha-D-ribose 1-diphosphate</name>
        <dbReference type="ChEBI" id="CHEBI:58017"/>
        <note>ligand shared between dimeric partners</note>
    </ligand>
</feature>
<comment type="subunit">
    <text evidence="7">Homodimer.</text>
</comment>
<feature type="domain" description="Phosphoribosyltransferase" evidence="8">
    <location>
        <begin position="61"/>
        <end position="166"/>
    </location>
</feature>
<accession>A0A2U8DWB3</accession>
<dbReference type="UniPathway" id="UPA00070">
    <property type="reaction ID" value="UER00119"/>
</dbReference>
<comment type="catalytic activity">
    <reaction evidence="7">
        <text>orotidine 5'-phosphate + diphosphate = orotate + 5-phospho-alpha-D-ribose 1-diphosphate</text>
        <dbReference type="Rhea" id="RHEA:10380"/>
        <dbReference type="ChEBI" id="CHEBI:30839"/>
        <dbReference type="ChEBI" id="CHEBI:33019"/>
        <dbReference type="ChEBI" id="CHEBI:57538"/>
        <dbReference type="ChEBI" id="CHEBI:58017"/>
        <dbReference type="EC" id="2.4.2.10"/>
    </reaction>
</comment>
<dbReference type="RefSeq" id="WP_032078864.1">
    <property type="nucleotide sequence ID" value="NZ_CP020953.1"/>
</dbReference>
<evidence type="ECO:0000313" key="10">
    <source>
        <dbReference type="Proteomes" id="UP000244910"/>
    </source>
</evidence>
<comment type="caution">
    <text evidence="7">Lacks conserved residue(s) required for the propagation of feature annotation.</text>
</comment>
<evidence type="ECO:0000259" key="8">
    <source>
        <dbReference type="Pfam" id="PF00156"/>
    </source>
</evidence>
<evidence type="ECO:0000256" key="1">
    <source>
        <dbReference type="ARBA" id="ARBA00004889"/>
    </source>
</evidence>
<comment type="similarity">
    <text evidence="7">Belongs to the purine/pyrimidine phosphoribosyltransferase family. PyrE subfamily.</text>
</comment>
<keyword evidence="4 7" id="KW-0808">Transferase</keyword>
<dbReference type="NCBIfam" id="TIGR01367">
    <property type="entry name" value="pyrE_Therm"/>
    <property type="match status" value="1"/>
</dbReference>
<dbReference type="EMBL" id="CP020953">
    <property type="protein sequence ID" value="AWI06998.1"/>
    <property type="molecule type" value="Genomic_DNA"/>
</dbReference>
<reference evidence="10" key="1">
    <citation type="submission" date="2017-04" db="EMBL/GenBank/DDBJ databases">
        <authorList>
            <person name="Song Y."/>
            <person name="Cho B.-K."/>
        </authorList>
    </citation>
    <scope>NUCLEOTIDE SEQUENCE [LARGE SCALE GENOMIC DNA]</scope>
    <source>
        <strain evidence="10">SL1</strain>
    </source>
</reference>
<evidence type="ECO:0000313" key="9">
    <source>
        <dbReference type="EMBL" id="AWI06998.1"/>
    </source>
</evidence>
<keyword evidence="10" id="KW-1185">Reference proteome</keyword>
<dbReference type="KEGG" id="cdrk:B9W14_21720"/>
<dbReference type="InterPro" id="IPR006273">
    <property type="entry name" value="Orotate_PRibTrfase_bac"/>
</dbReference>
<dbReference type="CDD" id="cd06223">
    <property type="entry name" value="PRTases_typeI"/>
    <property type="match status" value="1"/>
</dbReference>
<protein>
    <recommendedName>
        <fullName evidence="2 7">Orotate phosphoribosyltransferase</fullName>
        <shortName evidence="7">OPRT</shortName>
        <shortName evidence="7">OPRTase</shortName>
        <ecNumber evidence="2 7">2.4.2.10</ecNumber>
    </recommendedName>
</protein>
<keyword evidence="5 7" id="KW-0460">Magnesium</keyword>
<dbReference type="GO" id="GO:0000287">
    <property type="term" value="F:magnesium ion binding"/>
    <property type="evidence" value="ECO:0007669"/>
    <property type="project" value="UniProtKB-UniRule"/>
</dbReference>
<evidence type="ECO:0000256" key="5">
    <source>
        <dbReference type="ARBA" id="ARBA00022842"/>
    </source>
</evidence>
<keyword evidence="6 7" id="KW-0665">Pyrimidine biosynthesis</keyword>
<dbReference type="Pfam" id="PF00156">
    <property type="entry name" value="Pribosyltran"/>
    <property type="match status" value="1"/>
</dbReference>
<dbReference type="PANTHER" id="PTHR19278:SF9">
    <property type="entry name" value="URIDINE 5'-MONOPHOSPHATE SYNTHASE"/>
    <property type="match status" value="1"/>
</dbReference>
<dbReference type="HAMAP" id="MF_01208">
    <property type="entry name" value="PyrE"/>
    <property type="match status" value="1"/>
</dbReference>
<dbReference type="InterPro" id="IPR029057">
    <property type="entry name" value="PRTase-like"/>
</dbReference>
<comment type="cofactor">
    <cofactor evidence="7">
        <name>Mg(2+)</name>
        <dbReference type="ChEBI" id="CHEBI:18420"/>
    </cofactor>
</comment>
<dbReference type="GO" id="GO:0004588">
    <property type="term" value="F:orotate phosphoribosyltransferase activity"/>
    <property type="evidence" value="ECO:0007669"/>
    <property type="project" value="UniProtKB-UniRule"/>
</dbReference>
<dbReference type="PANTHER" id="PTHR19278">
    <property type="entry name" value="OROTATE PHOSPHORIBOSYLTRANSFERASE"/>
    <property type="match status" value="1"/>
</dbReference>
<dbReference type="InterPro" id="IPR000836">
    <property type="entry name" value="PRTase_dom"/>
</dbReference>
<dbReference type="OrthoDB" id="9783570at2"/>
<organism evidence="9 10">
    <name type="scientific">Clostridium drakei</name>
    <dbReference type="NCBI Taxonomy" id="332101"/>
    <lineage>
        <taxon>Bacteria</taxon>
        <taxon>Bacillati</taxon>
        <taxon>Bacillota</taxon>
        <taxon>Clostridia</taxon>
        <taxon>Eubacteriales</taxon>
        <taxon>Clostridiaceae</taxon>
        <taxon>Clostridium</taxon>
    </lineage>
</organism>
<comment type="pathway">
    <text evidence="1 7">Pyrimidine metabolism; UMP biosynthesis via de novo pathway; UMP from orotate: step 1/2.</text>
</comment>
<dbReference type="GO" id="GO:0019856">
    <property type="term" value="P:pyrimidine nucleobase biosynthetic process"/>
    <property type="evidence" value="ECO:0007669"/>
    <property type="project" value="InterPro"/>
</dbReference>
<evidence type="ECO:0000256" key="6">
    <source>
        <dbReference type="ARBA" id="ARBA00022975"/>
    </source>
</evidence>
<dbReference type="EC" id="2.4.2.10" evidence="2 7"/>
<comment type="function">
    <text evidence="7">Catalyzes the transfer of a ribosyl phosphate group from 5-phosphoribose 1-diphosphate to orotate, leading to the formation of orotidine monophosphate (OMP).</text>
</comment>
<evidence type="ECO:0000256" key="4">
    <source>
        <dbReference type="ARBA" id="ARBA00022679"/>
    </source>
</evidence>
<dbReference type="Proteomes" id="UP000244910">
    <property type="component" value="Chromosome"/>
</dbReference>
<gene>
    <name evidence="7" type="primary">pyrE</name>
    <name evidence="9" type="ORF">B9W14_21720</name>
</gene>
<evidence type="ECO:0000256" key="7">
    <source>
        <dbReference type="HAMAP-Rule" id="MF_01208"/>
    </source>
</evidence>
<evidence type="ECO:0000256" key="2">
    <source>
        <dbReference type="ARBA" id="ARBA00011971"/>
    </source>
</evidence>
<evidence type="ECO:0000256" key="3">
    <source>
        <dbReference type="ARBA" id="ARBA00022676"/>
    </source>
</evidence>
<dbReference type="Gene3D" id="3.40.50.2020">
    <property type="match status" value="1"/>
</dbReference>
<feature type="binding site" evidence="7">
    <location>
        <position position="93"/>
    </location>
    <ligand>
        <name>5-phospho-alpha-D-ribose 1-diphosphate</name>
        <dbReference type="ChEBI" id="CHEBI:58017"/>
        <note>ligand shared between dimeric partners</note>
    </ligand>
</feature>
<feature type="binding site" evidence="7">
    <location>
        <position position="148"/>
    </location>
    <ligand>
        <name>orotate</name>
        <dbReference type="ChEBI" id="CHEBI:30839"/>
    </ligand>
</feature>